<dbReference type="PANTHER" id="PTHR11956">
    <property type="entry name" value="ARGINYL-TRNA SYNTHETASE"/>
    <property type="match status" value="1"/>
</dbReference>
<evidence type="ECO:0000256" key="1">
    <source>
        <dbReference type="ARBA" id="ARBA00004496"/>
    </source>
</evidence>
<dbReference type="PATRIC" id="fig|1218508.4.peg.570"/>
<dbReference type="EMBL" id="JXBZ01000005">
    <property type="protein sequence ID" value="KJY49106.1"/>
    <property type="molecule type" value="Genomic_DNA"/>
</dbReference>
<proteinExistence type="inferred from homology"/>
<dbReference type="SUPFAM" id="SSF47323">
    <property type="entry name" value="Anticodon-binding domain of a subclass of class I aminoacyl-tRNA synthetases"/>
    <property type="match status" value="1"/>
</dbReference>
<evidence type="ECO:0000256" key="7">
    <source>
        <dbReference type="ARBA" id="ARBA00022840"/>
    </source>
</evidence>
<dbReference type="HAMAP" id="MF_00123">
    <property type="entry name" value="Arg_tRNA_synth"/>
    <property type="match status" value="1"/>
</dbReference>
<dbReference type="SMART" id="SM00836">
    <property type="entry name" value="DALR_1"/>
    <property type="match status" value="1"/>
</dbReference>
<evidence type="ECO:0000256" key="10">
    <source>
        <dbReference type="ARBA" id="ARBA00049339"/>
    </source>
</evidence>
<dbReference type="AlphaFoldDB" id="A0A0F4KV58"/>
<dbReference type="SMART" id="SM01016">
    <property type="entry name" value="Arg_tRNA_synt_N"/>
    <property type="match status" value="1"/>
</dbReference>
<evidence type="ECO:0000313" key="16">
    <source>
        <dbReference type="Proteomes" id="UP000033695"/>
    </source>
</evidence>
<evidence type="ECO:0000256" key="4">
    <source>
        <dbReference type="ARBA" id="ARBA00022490"/>
    </source>
</evidence>
<dbReference type="InterPro" id="IPR009080">
    <property type="entry name" value="tRNAsynth_Ia_anticodon-bd"/>
</dbReference>
<dbReference type="HOGENOM" id="CLU_006406_6_1_9"/>
<feature type="short sequence motif" description="'HIGH' region" evidence="11">
    <location>
        <begin position="129"/>
        <end position="139"/>
    </location>
</feature>
<dbReference type="InterPro" id="IPR008909">
    <property type="entry name" value="DALR_anticod-bd"/>
</dbReference>
<dbReference type="InterPro" id="IPR036695">
    <property type="entry name" value="Arg-tRNA-synth_N_sf"/>
</dbReference>
<dbReference type="PANTHER" id="PTHR11956:SF5">
    <property type="entry name" value="ARGININE--TRNA LIGASE, CYTOPLASMIC"/>
    <property type="match status" value="1"/>
</dbReference>
<feature type="domain" description="Arginyl tRNA synthetase N-terminal" evidence="14">
    <location>
        <begin position="8"/>
        <end position="91"/>
    </location>
</feature>
<dbReference type="InterPro" id="IPR005148">
    <property type="entry name" value="Arg-tRNA-synth_N"/>
</dbReference>
<comment type="subcellular location">
    <subcellularLocation>
        <location evidence="1 11">Cytoplasm</location>
    </subcellularLocation>
</comment>
<evidence type="ECO:0000256" key="11">
    <source>
        <dbReference type="HAMAP-Rule" id="MF_00123"/>
    </source>
</evidence>
<comment type="subunit">
    <text evidence="3 11">Monomer.</text>
</comment>
<dbReference type="FunFam" id="1.10.730.10:FF:000006">
    <property type="entry name" value="Arginyl-tRNA synthetase 2, mitochondrial"/>
    <property type="match status" value="1"/>
</dbReference>
<dbReference type="FunFam" id="3.40.50.620:FF:000116">
    <property type="entry name" value="Arginine--tRNA ligase"/>
    <property type="match status" value="1"/>
</dbReference>
<feature type="domain" description="DALR anticodon binding" evidence="13">
    <location>
        <begin position="456"/>
        <end position="571"/>
    </location>
</feature>
<organism evidence="15 16">
    <name type="scientific">Bombilactobacillus mellis</name>
    <dbReference type="NCBI Taxonomy" id="1218508"/>
    <lineage>
        <taxon>Bacteria</taxon>
        <taxon>Bacillati</taxon>
        <taxon>Bacillota</taxon>
        <taxon>Bacilli</taxon>
        <taxon>Lactobacillales</taxon>
        <taxon>Lactobacillaceae</taxon>
        <taxon>Bombilactobacillus</taxon>
    </lineage>
</organism>
<sequence length="571" mass="64504">MKINQARQLVQQAVYEALKNLDEITISPEQVQQMVEIPKNSQLGDFAFPTFRLAKQLHQAPVKIAQNLAKEVDSSQFAQVCAQGPYVNFFLQRKDIAATTIEEVIKQKNNFGNSTVGANSVVTIDMSSPNIAKPMSMGHLRSTVIGNSIALILDKLNYHPVKINHLGDWGTQFGKLMVAYKKWGSEADVKKDPITNLQKYYVKFHKLDKEHPELDEEAREWFKKLENGDEEATQLWQWFRSESLKSFMKVYDELGIKFDSYNGEAFYNDKMDEILDLLEHKGLLQESKGAEIVDLGSDLPPALIKKSDGATLYITRDLAAALYRKRTYHFKKSLYVVGSEQSIHFEQLKAVLAKMGFTWAQDIEHIKFGLITANGKKLSTREGRVILLENVLHDSVQLAQEQIAEKNPTLANKDQVAHAVGVGAVIFHDLKNNRTDNFDFNLEEVVRFEGETGPYVQYTHARAMSILRKAGPQAQDEAAVFDTDVDDVTWDILKHLANFPETVQQAAQLREPSVIAKYALHLAKSFNHYYAQTKVLVDDDQLAARLNLVQAVAIVLKEALRLLGVQAPDEM</sequence>
<dbReference type="Gene3D" id="3.40.50.620">
    <property type="entry name" value="HUPs"/>
    <property type="match status" value="1"/>
</dbReference>
<keyword evidence="6 11" id="KW-0547">Nucleotide-binding</keyword>
<dbReference type="SUPFAM" id="SSF52374">
    <property type="entry name" value="Nucleotidylyl transferase"/>
    <property type="match status" value="1"/>
</dbReference>
<evidence type="ECO:0000256" key="12">
    <source>
        <dbReference type="RuleBase" id="RU363038"/>
    </source>
</evidence>
<evidence type="ECO:0000256" key="2">
    <source>
        <dbReference type="ARBA" id="ARBA00005594"/>
    </source>
</evidence>
<name>A0A0F4KV58_9LACO</name>
<dbReference type="SUPFAM" id="SSF55190">
    <property type="entry name" value="Arginyl-tRNA synthetase (ArgRS), N-terminal 'additional' domain"/>
    <property type="match status" value="1"/>
</dbReference>
<dbReference type="InterPro" id="IPR001278">
    <property type="entry name" value="Arg-tRNA-ligase"/>
</dbReference>
<evidence type="ECO:0000313" key="15">
    <source>
        <dbReference type="EMBL" id="KJY49106.1"/>
    </source>
</evidence>
<keyword evidence="5 11" id="KW-0436">Ligase</keyword>
<protein>
    <recommendedName>
        <fullName evidence="11">Arginine--tRNA ligase</fullName>
        <ecNumber evidence="11">6.1.1.19</ecNumber>
    </recommendedName>
    <alternativeName>
        <fullName evidence="11">Arginyl-tRNA synthetase</fullName>
        <shortName evidence="11">ArgRS</shortName>
    </alternativeName>
</protein>
<dbReference type="InterPro" id="IPR035684">
    <property type="entry name" value="ArgRS_core"/>
</dbReference>
<dbReference type="PRINTS" id="PR01038">
    <property type="entry name" value="TRNASYNTHARG"/>
</dbReference>
<dbReference type="InterPro" id="IPR014729">
    <property type="entry name" value="Rossmann-like_a/b/a_fold"/>
</dbReference>
<keyword evidence="7 11" id="KW-0067">ATP-binding</keyword>
<dbReference type="EC" id="6.1.1.19" evidence="11"/>
<dbReference type="Gene3D" id="3.30.1360.70">
    <property type="entry name" value="Arginyl tRNA synthetase N-terminal domain"/>
    <property type="match status" value="1"/>
</dbReference>
<reference evidence="15 16" key="1">
    <citation type="submission" date="2014-12" db="EMBL/GenBank/DDBJ databases">
        <title>Comparative genomics of the lactic acid bacteria isolated from the honey bee gut.</title>
        <authorList>
            <person name="Ellegaard K.M."/>
            <person name="Tamarit D."/>
            <person name="Javelind E."/>
            <person name="Olofsson T."/>
            <person name="Andersson S.G."/>
            <person name="Vasquez A."/>
        </authorList>
    </citation>
    <scope>NUCLEOTIDE SEQUENCE [LARGE SCALE GENOMIC DNA]</scope>
    <source>
        <strain evidence="15 16">Hon2</strain>
    </source>
</reference>
<dbReference type="CDD" id="cd00671">
    <property type="entry name" value="ArgRS_core"/>
    <property type="match status" value="1"/>
</dbReference>
<dbReference type="Pfam" id="PF03485">
    <property type="entry name" value="Arg_tRNA_synt_N"/>
    <property type="match status" value="1"/>
</dbReference>
<evidence type="ECO:0000256" key="3">
    <source>
        <dbReference type="ARBA" id="ARBA00011245"/>
    </source>
</evidence>
<dbReference type="GO" id="GO:0006420">
    <property type="term" value="P:arginyl-tRNA aminoacylation"/>
    <property type="evidence" value="ECO:0007669"/>
    <property type="project" value="UniProtKB-UniRule"/>
</dbReference>
<evidence type="ECO:0000256" key="8">
    <source>
        <dbReference type="ARBA" id="ARBA00022917"/>
    </source>
</evidence>
<evidence type="ECO:0000259" key="13">
    <source>
        <dbReference type="SMART" id="SM00836"/>
    </source>
</evidence>
<accession>A0A0F4KV58</accession>
<dbReference type="Pfam" id="PF05746">
    <property type="entry name" value="DALR_1"/>
    <property type="match status" value="1"/>
</dbReference>
<dbReference type="Pfam" id="PF00750">
    <property type="entry name" value="tRNA-synt_1d"/>
    <property type="match status" value="1"/>
</dbReference>
<keyword evidence="4 11" id="KW-0963">Cytoplasm</keyword>
<keyword evidence="16" id="KW-1185">Reference proteome</keyword>
<evidence type="ECO:0000259" key="14">
    <source>
        <dbReference type="SMART" id="SM01016"/>
    </source>
</evidence>
<dbReference type="GO" id="GO:0005524">
    <property type="term" value="F:ATP binding"/>
    <property type="evidence" value="ECO:0007669"/>
    <property type="project" value="UniProtKB-UniRule"/>
</dbReference>
<keyword evidence="8 11" id="KW-0648">Protein biosynthesis</keyword>
<evidence type="ECO:0000256" key="6">
    <source>
        <dbReference type="ARBA" id="ARBA00022741"/>
    </source>
</evidence>
<comment type="similarity">
    <text evidence="2 11 12">Belongs to the class-I aminoacyl-tRNA synthetase family.</text>
</comment>
<dbReference type="GO" id="GO:0005737">
    <property type="term" value="C:cytoplasm"/>
    <property type="evidence" value="ECO:0007669"/>
    <property type="project" value="UniProtKB-SubCell"/>
</dbReference>
<comment type="caution">
    <text evidence="15">The sequence shown here is derived from an EMBL/GenBank/DDBJ whole genome shotgun (WGS) entry which is preliminary data.</text>
</comment>
<evidence type="ECO:0000256" key="9">
    <source>
        <dbReference type="ARBA" id="ARBA00023146"/>
    </source>
</evidence>
<dbReference type="NCBIfam" id="TIGR00456">
    <property type="entry name" value="argS"/>
    <property type="match status" value="1"/>
</dbReference>
<dbReference type="Proteomes" id="UP000033695">
    <property type="component" value="Unassembled WGS sequence"/>
</dbReference>
<evidence type="ECO:0000256" key="5">
    <source>
        <dbReference type="ARBA" id="ARBA00022598"/>
    </source>
</evidence>
<dbReference type="CDD" id="cd07956">
    <property type="entry name" value="Anticodon_Ia_Arg"/>
    <property type="match status" value="1"/>
</dbReference>
<dbReference type="STRING" id="1218508.JG29_05550"/>
<keyword evidence="9 11" id="KW-0030">Aminoacyl-tRNA synthetase</keyword>
<comment type="catalytic activity">
    <reaction evidence="10 11">
        <text>tRNA(Arg) + L-arginine + ATP = L-arginyl-tRNA(Arg) + AMP + diphosphate</text>
        <dbReference type="Rhea" id="RHEA:20301"/>
        <dbReference type="Rhea" id="RHEA-COMP:9658"/>
        <dbReference type="Rhea" id="RHEA-COMP:9673"/>
        <dbReference type="ChEBI" id="CHEBI:30616"/>
        <dbReference type="ChEBI" id="CHEBI:32682"/>
        <dbReference type="ChEBI" id="CHEBI:33019"/>
        <dbReference type="ChEBI" id="CHEBI:78442"/>
        <dbReference type="ChEBI" id="CHEBI:78513"/>
        <dbReference type="ChEBI" id="CHEBI:456215"/>
        <dbReference type="EC" id="6.1.1.19"/>
    </reaction>
</comment>
<dbReference type="GO" id="GO:0004814">
    <property type="term" value="F:arginine-tRNA ligase activity"/>
    <property type="evidence" value="ECO:0007669"/>
    <property type="project" value="UniProtKB-UniRule"/>
</dbReference>
<dbReference type="Gene3D" id="1.10.730.10">
    <property type="entry name" value="Isoleucyl-tRNA Synthetase, Domain 1"/>
    <property type="match status" value="1"/>
</dbReference>
<gene>
    <name evidence="11 15" type="primary">argS</name>
    <name evidence="15" type="ORF">JG29_05550</name>
</gene>